<feature type="transmembrane region" description="Helical" evidence="1">
    <location>
        <begin position="61"/>
        <end position="81"/>
    </location>
</feature>
<dbReference type="SUPFAM" id="SSF48317">
    <property type="entry name" value="Acid phosphatase/Vanadium-dependent haloperoxidase"/>
    <property type="match status" value="1"/>
</dbReference>
<accession>A0A318KQ58</accession>
<proteinExistence type="predicted"/>
<dbReference type="PROSITE" id="PS51257">
    <property type="entry name" value="PROKAR_LIPOPROTEIN"/>
    <property type="match status" value="1"/>
</dbReference>
<dbReference type="Proteomes" id="UP000247612">
    <property type="component" value="Unassembled WGS sequence"/>
</dbReference>
<dbReference type="PANTHER" id="PTHR14969">
    <property type="entry name" value="SPHINGOSINE-1-PHOSPHATE PHOSPHOHYDROLASE"/>
    <property type="match status" value="1"/>
</dbReference>
<gene>
    <name evidence="3" type="ORF">DES51_10625</name>
</gene>
<feature type="transmembrane region" description="Helical" evidence="1">
    <location>
        <begin position="159"/>
        <end position="181"/>
    </location>
</feature>
<dbReference type="AlphaFoldDB" id="A0A318KQ58"/>
<keyword evidence="4" id="KW-1185">Reference proteome</keyword>
<reference evidence="3 4" key="1">
    <citation type="submission" date="2018-05" db="EMBL/GenBank/DDBJ databases">
        <title>Genomic Encyclopedia of Type Strains, Phase IV (KMG-IV): sequencing the most valuable type-strain genomes for metagenomic binning, comparative biology and taxonomic classification.</title>
        <authorList>
            <person name="Goeker M."/>
        </authorList>
    </citation>
    <scope>NUCLEOTIDE SEQUENCE [LARGE SCALE GENOMIC DNA]</scope>
    <source>
        <strain evidence="3 4">JC118</strain>
    </source>
</reference>
<dbReference type="RefSeq" id="WP_022937396.1">
    <property type="nucleotide sequence ID" value="NZ_CABKRQ010000003.1"/>
</dbReference>
<evidence type="ECO:0000313" key="3">
    <source>
        <dbReference type="EMBL" id="PXX78908.1"/>
    </source>
</evidence>
<sequence>MKLFEMLKKYRRQLLLTMAVCIFLFIACALKLNQLSAFDQQVYTFVSLAISKTLTPLMRMLTELGGTLGLVLLCAIGALLLMLMKKRVLACLMISNLAITAASNVLLKQLFIRPRPIGYRLIEIDGYSFPSGHSMAAMAFYGYLIYLIWHKLEVKWQKYLFTCLLSLLIVLIMLSRIYLGVHYASDVLAGAAAALAILICFTSCTRKYCLLELNDKKD</sequence>
<evidence type="ECO:0000313" key="4">
    <source>
        <dbReference type="Proteomes" id="UP000247612"/>
    </source>
</evidence>
<keyword evidence="1" id="KW-1133">Transmembrane helix</keyword>
<name>A0A318KQ58_9FIRM</name>
<dbReference type="Gene3D" id="1.20.144.10">
    <property type="entry name" value="Phosphatidic acid phosphatase type 2/haloperoxidase"/>
    <property type="match status" value="2"/>
</dbReference>
<feature type="transmembrane region" description="Helical" evidence="1">
    <location>
        <begin position="187"/>
        <end position="209"/>
    </location>
</feature>
<dbReference type="CDD" id="cd03392">
    <property type="entry name" value="PAP2_like_2"/>
    <property type="match status" value="1"/>
</dbReference>
<comment type="caution">
    <text evidence="3">The sequence shown here is derived from an EMBL/GenBank/DDBJ whole genome shotgun (WGS) entry which is preliminary data.</text>
</comment>
<evidence type="ECO:0000256" key="1">
    <source>
        <dbReference type="SAM" id="Phobius"/>
    </source>
</evidence>
<dbReference type="PANTHER" id="PTHR14969:SF13">
    <property type="entry name" value="AT30094P"/>
    <property type="match status" value="1"/>
</dbReference>
<keyword evidence="1" id="KW-0812">Transmembrane</keyword>
<evidence type="ECO:0000259" key="2">
    <source>
        <dbReference type="SMART" id="SM00014"/>
    </source>
</evidence>
<dbReference type="SMART" id="SM00014">
    <property type="entry name" value="acidPPc"/>
    <property type="match status" value="1"/>
</dbReference>
<keyword evidence="1" id="KW-0472">Membrane</keyword>
<feature type="transmembrane region" description="Helical" evidence="1">
    <location>
        <begin position="88"/>
        <end position="107"/>
    </location>
</feature>
<feature type="domain" description="Phosphatidic acid phosphatase type 2/haloperoxidase" evidence="2">
    <location>
        <begin position="90"/>
        <end position="202"/>
    </location>
</feature>
<dbReference type="InterPro" id="IPR036938">
    <property type="entry name" value="PAP2/HPO_sf"/>
</dbReference>
<protein>
    <submittedName>
        <fullName evidence="3">Undecaprenyl-diphosphatase</fullName>
    </submittedName>
</protein>
<dbReference type="STRING" id="1034346.GCA_000313565_01081"/>
<dbReference type="Pfam" id="PF01569">
    <property type="entry name" value="PAP2"/>
    <property type="match status" value="1"/>
</dbReference>
<feature type="transmembrane region" description="Helical" evidence="1">
    <location>
        <begin position="127"/>
        <end position="147"/>
    </location>
</feature>
<dbReference type="InterPro" id="IPR000326">
    <property type="entry name" value="PAP2/HPO"/>
</dbReference>
<dbReference type="EMBL" id="QJKH01000006">
    <property type="protein sequence ID" value="PXX78908.1"/>
    <property type="molecule type" value="Genomic_DNA"/>
</dbReference>
<organism evidence="3 4">
    <name type="scientific">Dielma fastidiosa</name>
    <dbReference type="NCBI Taxonomy" id="1034346"/>
    <lineage>
        <taxon>Bacteria</taxon>
        <taxon>Bacillati</taxon>
        <taxon>Bacillota</taxon>
        <taxon>Erysipelotrichia</taxon>
        <taxon>Erysipelotrichales</taxon>
        <taxon>Erysipelotrichaceae</taxon>
        <taxon>Dielma</taxon>
    </lineage>
</organism>